<dbReference type="Pfam" id="PF00892">
    <property type="entry name" value="EamA"/>
    <property type="match status" value="2"/>
</dbReference>
<evidence type="ECO:0000313" key="8">
    <source>
        <dbReference type="EMBL" id="PSJ43795.1"/>
    </source>
</evidence>
<organism evidence="8 9">
    <name type="scientific">Zobellella endophytica</name>
    <dbReference type="NCBI Taxonomy" id="2116700"/>
    <lineage>
        <taxon>Bacteria</taxon>
        <taxon>Pseudomonadati</taxon>
        <taxon>Pseudomonadota</taxon>
        <taxon>Gammaproteobacteria</taxon>
        <taxon>Aeromonadales</taxon>
        <taxon>Aeromonadaceae</taxon>
        <taxon>Zobellella</taxon>
    </lineage>
</organism>
<dbReference type="AlphaFoldDB" id="A0A2P7R0R0"/>
<feature type="transmembrane region" description="Helical" evidence="6">
    <location>
        <begin position="187"/>
        <end position="205"/>
    </location>
</feature>
<keyword evidence="9" id="KW-1185">Reference proteome</keyword>
<comment type="subcellular location">
    <subcellularLocation>
        <location evidence="1">Membrane</location>
        <topology evidence="1">Multi-pass membrane protein</topology>
    </subcellularLocation>
</comment>
<dbReference type="PANTHER" id="PTHR32322">
    <property type="entry name" value="INNER MEMBRANE TRANSPORTER"/>
    <property type="match status" value="1"/>
</dbReference>
<evidence type="ECO:0000256" key="4">
    <source>
        <dbReference type="ARBA" id="ARBA00022989"/>
    </source>
</evidence>
<dbReference type="InterPro" id="IPR050638">
    <property type="entry name" value="AA-Vitamin_Transporters"/>
</dbReference>
<evidence type="ECO:0000259" key="7">
    <source>
        <dbReference type="Pfam" id="PF00892"/>
    </source>
</evidence>
<feature type="transmembrane region" description="Helical" evidence="6">
    <location>
        <begin position="69"/>
        <end position="88"/>
    </location>
</feature>
<dbReference type="EMBL" id="PXYG01000008">
    <property type="protein sequence ID" value="PSJ43795.1"/>
    <property type="molecule type" value="Genomic_DNA"/>
</dbReference>
<accession>A0A2P7R0R0</accession>
<keyword evidence="4 6" id="KW-1133">Transmembrane helix</keyword>
<sequence>MDSRKPLDPQAVGLMLAFCLCLGLQQVVIKATAGDISPVLQLALRSGIAAVLVFLYMRRSKERLELADGSWKPGLVVGMLFTLEYLFLGEALRFTSASHAVVFLYTSPVFTALALHFLVSSERLSALQWAGILLALGGIALAFLGPGGGQGSLAGDLLALLAGAAWGATTVVIRTSRLAQASAKQTLLYQLVAAFVLLLTCAVVLDQLHFSPTPRVLASLAFQSVVVCFAAFLIWFWLLRHYLASRVVVLSFMTPLFGVALGAWLLREPLEPEFLAGALLVIAGVVLVSGEGWLKSLLARATGREAR</sequence>
<dbReference type="InterPro" id="IPR037185">
    <property type="entry name" value="EmrE-like"/>
</dbReference>
<evidence type="ECO:0000256" key="1">
    <source>
        <dbReference type="ARBA" id="ARBA00004141"/>
    </source>
</evidence>
<dbReference type="RefSeq" id="WP_106730750.1">
    <property type="nucleotide sequence ID" value="NZ_PXYG01000008.1"/>
</dbReference>
<dbReference type="SUPFAM" id="SSF103481">
    <property type="entry name" value="Multidrug resistance efflux transporter EmrE"/>
    <property type="match status" value="2"/>
</dbReference>
<feature type="domain" description="EamA" evidence="7">
    <location>
        <begin position="12"/>
        <end position="143"/>
    </location>
</feature>
<proteinExistence type="inferred from homology"/>
<gene>
    <name evidence="8" type="ORF">C7H85_16250</name>
</gene>
<dbReference type="Gene3D" id="1.10.3730.20">
    <property type="match status" value="1"/>
</dbReference>
<evidence type="ECO:0000256" key="3">
    <source>
        <dbReference type="ARBA" id="ARBA00022692"/>
    </source>
</evidence>
<feature type="domain" description="EamA" evidence="7">
    <location>
        <begin position="154"/>
        <end position="289"/>
    </location>
</feature>
<dbReference type="GO" id="GO:0016020">
    <property type="term" value="C:membrane"/>
    <property type="evidence" value="ECO:0007669"/>
    <property type="project" value="UniProtKB-SubCell"/>
</dbReference>
<dbReference type="PANTHER" id="PTHR32322:SF2">
    <property type="entry name" value="EAMA DOMAIN-CONTAINING PROTEIN"/>
    <property type="match status" value="1"/>
</dbReference>
<feature type="transmembrane region" description="Helical" evidence="6">
    <location>
        <begin position="157"/>
        <end position="175"/>
    </location>
</feature>
<reference evidence="8 9" key="1">
    <citation type="submission" date="2018-03" db="EMBL/GenBank/DDBJ databases">
        <title>The draft genome of Zobellella sp. 59N8.</title>
        <authorList>
            <person name="Liu L."/>
            <person name="Li L."/>
            <person name="Zhang X."/>
            <person name="Liang L."/>
            <person name="Wang T."/>
        </authorList>
    </citation>
    <scope>NUCLEOTIDE SEQUENCE [LARGE SCALE GENOMIC DNA]</scope>
    <source>
        <strain evidence="8 9">59N8</strain>
    </source>
</reference>
<dbReference type="Proteomes" id="UP000240243">
    <property type="component" value="Unassembled WGS sequence"/>
</dbReference>
<feature type="transmembrane region" description="Helical" evidence="6">
    <location>
        <begin position="40"/>
        <end position="57"/>
    </location>
</feature>
<dbReference type="InterPro" id="IPR000620">
    <property type="entry name" value="EamA_dom"/>
</dbReference>
<evidence type="ECO:0000256" key="6">
    <source>
        <dbReference type="SAM" id="Phobius"/>
    </source>
</evidence>
<comment type="similarity">
    <text evidence="2">Belongs to the EamA transporter family.</text>
</comment>
<keyword evidence="5 6" id="KW-0472">Membrane</keyword>
<protein>
    <submittedName>
        <fullName evidence="8">EamA family transporter</fullName>
    </submittedName>
</protein>
<name>A0A2P7R0R0_9GAMM</name>
<feature type="transmembrane region" description="Helical" evidence="6">
    <location>
        <begin position="217"/>
        <end position="238"/>
    </location>
</feature>
<dbReference type="OrthoDB" id="9776210at2"/>
<feature type="transmembrane region" description="Helical" evidence="6">
    <location>
        <begin position="247"/>
        <end position="266"/>
    </location>
</feature>
<feature type="transmembrane region" description="Helical" evidence="6">
    <location>
        <begin position="100"/>
        <end position="119"/>
    </location>
</feature>
<evidence type="ECO:0000256" key="2">
    <source>
        <dbReference type="ARBA" id="ARBA00007362"/>
    </source>
</evidence>
<keyword evidence="3 6" id="KW-0812">Transmembrane</keyword>
<evidence type="ECO:0000256" key="5">
    <source>
        <dbReference type="ARBA" id="ARBA00023136"/>
    </source>
</evidence>
<evidence type="ECO:0000313" key="9">
    <source>
        <dbReference type="Proteomes" id="UP000240243"/>
    </source>
</evidence>
<feature type="transmembrane region" description="Helical" evidence="6">
    <location>
        <begin position="126"/>
        <end position="145"/>
    </location>
</feature>
<feature type="transmembrane region" description="Helical" evidence="6">
    <location>
        <begin position="272"/>
        <end position="294"/>
    </location>
</feature>
<comment type="caution">
    <text evidence="8">The sequence shown here is derived from an EMBL/GenBank/DDBJ whole genome shotgun (WGS) entry which is preliminary data.</text>
</comment>